<sequence length="73" mass="7862">MGGGRNVARPSRNCGNVLRGDTSTCIYGIFAGCPVTKLRVDLQPRTVALRYRTLEAPARPLKTAFLKALTPSS</sequence>
<organism evidence="1 2">
    <name type="scientific">Vespula vulgaris</name>
    <name type="common">Yellow jacket</name>
    <name type="synonym">Wasp</name>
    <dbReference type="NCBI Taxonomy" id="7454"/>
    <lineage>
        <taxon>Eukaryota</taxon>
        <taxon>Metazoa</taxon>
        <taxon>Ecdysozoa</taxon>
        <taxon>Arthropoda</taxon>
        <taxon>Hexapoda</taxon>
        <taxon>Insecta</taxon>
        <taxon>Pterygota</taxon>
        <taxon>Neoptera</taxon>
        <taxon>Endopterygota</taxon>
        <taxon>Hymenoptera</taxon>
        <taxon>Apocrita</taxon>
        <taxon>Aculeata</taxon>
        <taxon>Vespoidea</taxon>
        <taxon>Vespidae</taxon>
        <taxon>Vespinae</taxon>
        <taxon>Vespula</taxon>
    </lineage>
</organism>
<evidence type="ECO:0000313" key="1">
    <source>
        <dbReference type="EMBL" id="KAF7380026.1"/>
    </source>
</evidence>
<dbReference type="PROSITE" id="PS51257">
    <property type="entry name" value="PROKAR_LIPOPROTEIN"/>
    <property type="match status" value="1"/>
</dbReference>
<evidence type="ECO:0000313" key="2">
    <source>
        <dbReference type="Proteomes" id="UP000614350"/>
    </source>
</evidence>
<keyword evidence="2" id="KW-1185">Reference proteome</keyword>
<dbReference type="EMBL" id="JACSEA010000022">
    <property type="protein sequence ID" value="KAF7380026.1"/>
    <property type="molecule type" value="Genomic_DNA"/>
</dbReference>
<accession>A0A834J6N8</accession>
<dbReference type="AlphaFoldDB" id="A0A834J6N8"/>
<dbReference type="Proteomes" id="UP000614350">
    <property type="component" value="Unassembled WGS sequence"/>
</dbReference>
<gene>
    <name evidence="1" type="ORF">HZH66_014381</name>
</gene>
<comment type="caution">
    <text evidence="1">The sequence shown here is derived from an EMBL/GenBank/DDBJ whole genome shotgun (WGS) entry which is preliminary data.</text>
</comment>
<reference evidence="1" key="1">
    <citation type="journal article" date="2020" name="G3 (Bethesda)">
        <title>High-Quality Assemblies for Three Invasive Social Wasps from the &lt;i&gt;Vespula&lt;/i&gt; Genus.</title>
        <authorList>
            <person name="Harrop T.W.R."/>
            <person name="Guhlin J."/>
            <person name="McLaughlin G.M."/>
            <person name="Permina E."/>
            <person name="Stockwell P."/>
            <person name="Gilligan J."/>
            <person name="Le Lec M.F."/>
            <person name="Gruber M.A.M."/>
            <person name="Quinn O."/>
            <person name="Lovegrove M."/>
            <person name="Duncan E.J."/>
            <person name="Remnant E.J."/>
            <person name="Van Eeckhoven J."/>
            <person name="Graham B."/>
            <person name="Knapp R.A."/>
            <person name="Langford K.W."/>
            <person name="Kronenberg Z."/>
            <person name="Press M.O."/>
            <person name="Eacker S.M."/>
            <person name="Wilson-Rankin E.E."/>
            <person name="Purcell J."/>
            <person name="Lester P.J."/>
            <person name="Dearden P.K."/>
        </authorList>
    </citation>
    <scope>NUCLEOTIDE SEQUENCE</scope>
    <source>
        <strain evidence="1">Marl-1</strain>
    </source>
</reference>
<protein>
    <submittedName>
        <fullName evidence="1">Uncharacterized protein</fullName>
    </submittedName>
</protein>
<proteinExistence type="predicted"/>
<name>A0A834J6N8_VESVU</name>